<accession>B7P4V1</accession>
<dbReference type="VEuPathDB" id="VectorBase:ISCW001757"/>
<protein>
    <submittedName>
        <fullName evidence="1 2">Uncharacterized protein</fullName>
    </submittedName>
</protein>
<dbReference type="AlphaFoldDB" id="B7P4V1"/>
<dbReference type="Proteomes" id="UP000001555">
    <property type="component" value="Unassembled WGS sequence"/>
</dbReference>
<reference evidence="2" key="2">
    <citation type="submission" date="2020-05" db="UniProtKB">
        <authorList>
            <consortium name="EnsemblMetazoa"/>
        </authorList>
    </citation>
    <scope>IDENTIFICATION</scope>
    <source>
        <strain evidence="2">wikel</strain>
    </source>
</reference>
<dbReference type="InParanoid" id="B7P4V1"/>
<dbReference type="InterPro" id="IPR042089">
    <property type="entry name" value="Peptidase_M13_dom_2"/>
</dbReference>
<gene>
    <name evidence="1" type="ORF">IscW_ISCW001757</name>
</gene>
<dbReference type="VEuPathDB" id="VectorBase:ISCI001757"/>
<evidence type="ECO:0000313" key="3">
    <source>
        <dbReference type="Proteomes" id="UP000001555"/>
    </source>
</evidence>
<sequence>MWTTCLAGCSRVPSCSRLQPASRSLRETDSLGSVLKYLDLGGWPYDSTPRGRKDVAQIAGKVAGALALFPLVRTTLESLPPSGPKQAPELLLVLGQRDRAQTQTGQEYCVTASIPSGDRWDWVAFANAVLKGSAALSSSQRVAVRSMLFLQRLARITHGAPTAVLLNYLGYRVLLAMSPLLPTSAEFLADLES</sequence>
<dbReference type="EMBL" id="DS637108">
    <property type="protein sequence ID" value="EEC01623.1"/>
    <property type="molecule type" value="Genomic_DNA"/>
</dbReference>
<dbReference type="EnsemblMetazoa" id="ISCW001757-RA">
    <property type="protein sequence ID" value="ISCW001757-PA"/>
    <property type="gene ID" value="ISCW001757"/>
</dbReference>
<dbReference type="HOGENOM" id="CLU_1410255_0_0_1"/>
<organism>
    <name type="scientific">Ixodes scapularis</name>
    <name type="common">Black-legged tick</name>
    <name type="synonym">Deer tick</name>
    <dbReference type="NCBI Taxonomy" id="6945"/>
    <lineage>
        <taxon>Eukaryota</taxon>
        <taxon>Metazoa</taxon>
        <taxon>Ecdysozoa</taxon>
        <taxon>Arthropoda</taxon>
        <taxon>Chelicerata</taxon>
        <taxon>Arachnida</taxon>
        <taxon>Acari</taxon>
        <taxon>Parasitiformes</taxon>
        <taxon>Ixodida</taxon>
        <taxon>Ixodoidea</taxon>
        <taxon>Ixodidae</taxon>
        <taxon>Ixodinae</taxon>
        <taxon>Ixodes</taxon>
    </lineage>
</organism>
<proteinExistence type="predicted"/>
<dbReference type="Gene3D" id="1.10.1380.10">
    <property type="entry name" value="Neutral endopeptidase , domain2"/>
    <property type="match status" value="1"/>
</dbReference>
<dbReference type="PaxDb" id="6945-B7P4V1"/>
<dbReference type="EMBL" id="ABJB010314507">
    <property type="status" value="NOT_ANNOTATED_CDS"/>
    <property type="molecule type" value="Genomic_DNA"/>
</dbReference>
<keyword evidence="3" id="KW-1185">Reference proteome</keyword>
<name>B7P4V1_IXOSC</name>
<reference evidence="1 3" key="1">
    <citation type="submission" date="2008-03" db="EMBL/GenBank/DDBJ databases">
        <title>Annotation of Ixodes scapularis.</title>
        <authorList>
            <consortium name="Ixodes scapularis Genome Project Consortium"/>
            <person name="Caler E."/>
            <person name="Hannick L.I."/>
            <person name="Bidwell S."/>
            <person name="Joardar V."/>
            <person name="Thiagarajan M."/>
            <person name="Amedeo P."/>
            <person name="Galinsky K.J."/>
            <person name="Schobel S."/>
            <person name="Inman J."/>
            <person name="Hostetler J."/>
            <person name="Miller J."/>
            <person name="Hammond M."/>
            <person name="Megy K."/>
            <person name="Lawson D."/>
            <person name="Kodira C."/>
            <person name="Sutton G."/>
            <person name="Meyer J."/>
            <person name="Hill C.A."/>
            <person name="Birren B."/>
            <person name="Nene V."/>
            <person name="Collins F."/>
            <person name="Alarcon-Chaidez F."/>
            <person name="Wikel S."/>
            <person name="Strausberg R."/>
        </authorList>
    </citation>
    <scope>NUCLEOTIDE SEQUENCE [LARGE SCALE GENOMIC DNA]</scope>
    <source>
        <strain evidence="3">Wikel</strain>
        <strain evidence="1">Wikel colony</strain>
    </source>
</reference>
<evidence type="ECO:0000313" key="2">
    <source>
        <dbReference type="EnsemblMetazoa" id="ISCW001757-PA"/>
    </source>
</evidence>
<dbReference type="EMBL" id="ABJB010287713">
    <property type="status" value="NOT_ANNOTATED_CDS"/>
    <property type="molecule type" value="Genomic_DNA"/>
</dbReference>
<evidence type="ECO:0000313" key="1">
    <source>
        <dbReference type="EMBL" id="EEC01623.1"/>
    </source>
</evidence>